<dbReference type="Proteomes" id="UP001172728">
    <property type="component" value="Unassembled WGS sequence"/>
</dbReference>
<name>A0ABT8GCJ2_9MICO</name>
<comment type="caution">
    <text evidence="4">The sequence shown here is derived from an EMBL/GenBank/DDBJ whole genome shotgun (WGS) entry which is preliminary data.</text>
</comment>
<evidence type="ECO:0000313" key="4">
    <source>
        <dbReference type="EMBL" id="MDN4476867.1"/>
    </source>
</evidence>
<dbReference type="Gene3D" id="3.30.379.10">
    <property type="entry name" value="Chitobiase/beta-hexosaminidase domain 2-like"/>
    <property type="match status" value="1"/>
</dbReference>
<dbReference type="PANTHER" id="PTHR37842:SF2">
    <property type="entry name" value="GYLCOSYL HYDROLASE 115 C-TERMINAL DOMAIN-CONTAINING PROTEIN"/>
    <property type="match status" value="1"/>
</dbReference>
<dbReference type="RefSeq" id="WP_301135679.1">
    <property type="nucleotide sequence ID" value="NZ_JAUHPW010000012.1"/>
</dbReference>
<dbReference type="GO" id="GO:0016787">
    <property type="term" value="F:hydrolase activity"/>
    <property type="evidence" value="ECO:0007669"/>
    <property type="project" value="UniProtKB-KW"/>
</dbReference>
<reference evidence="4" key="1">
    <citation type="submission" date="2023-06" db="EMBL/GenBank/DDBJ databases">
        <title>Sysu t00192.</title>
        <authorList>
            <person name="Gao L."/>
            <person name="Fang B.-Z."/>
            <person name="Li W.-J."/>
        </authorList>
    </citation>
    <scope>NUCLEOTIDE SEQUENCE</scope>
    <source>
        <strain evidence="4">SYSU T00192</strain>
    </source>
</reference>
<gene>
    <name evidence="4" type="ORF">QQX09_13495</name>
</gene>
<dbReference type="Gene3D" id="2.60.120.1620">
    <property type="match status" value="1"/>
</dbReference>
<protein>
    <submittedName>
        <fullName evidence="4">Glycosyl hydrolase 115 family protein</fullName>
    </submittedName>
</protein>
<dbReference type="SUPFAM" id="SSF55545">
    <property type="entry name" value="beta-N-acetylhexosaminidase-like domain"/>
    <property type="match status" value="1"/>
</dbReference>
<dbReference type="Gene3D" id="3.20.20.520">
    <property type="entry name" value="Glycosyl hydrolase family 115"/>
    <property type="match status" value="1"/>
</dbReference>
<evidence type="ECO:0000313" key="5">
    <source>
        <dbReference type="Proteomes" id="UP001172728"/>
    </source>
</evidence>
<dbReference type="InterPro" id="IPR031924">
    <property type="entry name" value="GH115"/>
</dbReference>
<keyword evidence="5" id="KW-1185">Reference proteome</keyword>
<sequence>MSYLVNEGGVLLARRGGKAAIAVDPREDGALLRAVGDLAADLTDVAGAATTVAGGIADARIVVATLGSPLAAEAHAAGVDTSGLLDEDGRPRWEGYVLHAADDRLWIVGTDRRGAIYGVYDLCAAMGVSPWRWFADVPVRTRDEVRVATGTLACEHPSVRYRGIFINDEEALEAWARAHTADGTIGPELYARVFELLLRLRANHIWPAMHVNHFNGDPRNGRLAQDMGIVVGTSHCDMLSRSNENEWRPWVESVGEDVEYDYSIPGRNRELLQDYWRGGIDQNREYEMGWTVGMRGIHDSGFVTSRIDDDPSLSPGARDRAKMDLLGQIIADQRGMLDGALGPNDGTRLSTFVPYKEVLGLYDAGMAIPEDVTIIWADDNFGYIRRFPTDEEAARPGGQGLYYHSSYWSEPPRSYLFIGSTPLAHMKLELGKAWDHGIRTLWIDNIGSLKPLEQDTEFFLRYAWEVGKESTTADVTAFTAGWIDQNFSGSHGSEVAAIYDAWAQEANQRKIEHLHTRSFSHTAYGDEAGRRLATMRDLYDRVNAVMAALPEAERDAFFQLMGMKVHASYLASASFAYADRSLLAYDQGKMRAADRFLEIARTLDGHKRAMIRHYNTVMSDGRWDGILNPENFAPPTTALFPAARPALEIGASTLGVTVWGDDAPVARPRIVLSPDGAPKWLEVFSTGADDVDFSIDGDPWIAVEARGGTVGAERRLTVRVDDAAAAGRTGTLTVTGPGCEVVVDVVAEARADARPGDRVESDGTVSLLADAPSRIASHATSGWGTVPVVGRFGNALTTAVGAATPEAPGAALEFDVHLRTPGAHLLELHRFPTLDSTGRIRLAVSVDDHAPVVVESPTTDEKRGDWYQVVLENVERLELRLPFLEAGPHTLRLHVVDRHVALSKAVIYTAARRGSALGPLPSPGAGTPVPAADPDPLAIDLAGLDVVARDVYRVTPVDIEPHPAVYADSHHWDGNPTFRVPRRIPQPVLGAPRHGAGPDGRKDVRAAIPAGAIGEHRPGVLAIRAERALLGSPDGYVTASLDAPSVAWRHTNAETDGRTGLAMHVDAPFRRWTDPAEAPGMHVRVRVETPGRYRVWMLTKCDSHDDDGCFLALDGTPQPLEEQFCKGRLYTFGTQQVWTWAHLSDLEIAAGEHTLSVLAHEAGLRVARLYLTQGDELPPIDAEWPEDAIAR</sequence>
<evidence type="ECO:0000256" key="1">
    <source>
        <dbReference type="ARBA" id="ARBA00022801"/>
    </source>
</evidence>
<evidence type="ECO:0000256" key="2">
    <source>
        <dbReference type="SAM" id="MobiDB-lite"/>
    </source>
</evidence>
<dbReference type="InterPro" id="IPR029018">
    <property type="entry name" value="Hex-like_dom2"/>
</dbReference>
<dbReference type="PANTHER" id="PTHR37842">
    <property type="match status" value="1"/>
</dbReference>
<accession>A0ABT8GCJ2</accession>
<dbReference type="InterPro" id="IPR042301">
    <property type="entry name" value="GH115_sf"/>
</dbReference>
<feature type="region of interest" description="Disordered" evidence="2">
    <location>
        <begin position="979"/>
        <end position="1000"/>
    </location>
</feature>
<dbReference type="EMBL" id="JAUHPW010000012">
    <property type="protein sequence ID" value="MDN4476867.1"/>
    <property type="molecule type" value="Genomic_DNA"/>
</dbReference>
<dbReference type="InterPro" id="IPR041437">
    <property type="entry name" value="GH115_C"/>
</dbReference>
<dbReference type="Pfam" id="PF17829">
    <property type="entry name" value="GH115_C"/>
    <property type="match status" value="1"/>
</dbReference>
<proteinExistence type="predicted"/>
<keyword evidence="1 4" id="KW-0378">Hydrolase</keyword>
<organism evidence="4 5">
    <name type="scientific">Demequina litoralis</name>
    <dbReference type="NCBI Taxonomy" id="3051660"/>
    <lineage>
        <taxon>Bacteria</taxon>
        <taxon>Bacillati</taxon>
        <taxon>Actinomycetota</taxon>
        <taxon>Actinomycetes</taxon>
        <taxon>Micrococcales</taxon>
        <taxon>Demequinaceae</taxon>
        <taxon>Demequina</taxon>
    </lineage>
</organism>
<evidence type="ECO:0000259" key="3">
    <source>
        <dbReference type="Pfam" id="PF17829"/>
    </source>
</evidence>
<dbReference type="Pfam" id="PF15979">
    <property type="entry name" value="Glyco_hydro_115"/>
    <property type="match status" value="1"/>
</dbReference>
<feature type="domain" description="Gylcosyl hydrolase 115 C-terminal" evidence="3">
    <location>
        <begin position="759"/>
        <end position="919"/>
    </location>
</feature>
<dbReference type="Gene3D" id="1.20.58.2150">
    <property type="match status" value="1"/>
</dbReference>